<evidence type="ECO:0000313" key="1">
    <source>
        <dbReference type="EMBL" id="SUB16974.1"/>
    </source>
</evidence>
<evidence type="ECO:0000313" key="2">
    <source>
        <dbReference type="Proteomes" id="UP000254640"/>
    </source>
</evidence>
<sequence length="47" mass="5628">MRKIVIRREKRPTNLADYGRQGKNFLTTRPTLECWVKKTYSKLLIGF</sequence>
<dbReference type="AlphaFoldDB" id="A0A379AGD3"/>
<keyword evidence="2" id="KW-1185">Reference proteome</keyword>
<accession>A0A379AGD3</accession>
<proteinExistence type="predicted"/>
<protein>
    <submittedName>
        <fullName evidence="1">Uncharacterized protein</fullName>
    </submittedName>
</protein>
<dbReference type="Proteomes" id="UP000254640">
    <property type="component" value="Unassembled WGS sequence"/>
</dbReference>
<gene>
    <name evidence="1" type="ORF">NCTC9381_02890</name>
</gene>
<dbReference type="EMBL" id="UGSO01000001">
    <property type="protein sequence ID" value="SUB16974.1"/>
    <property type="molecule type" value="Genomic_DNA"/>
</dbReference>
<reference evidence="1 2" key="1">
    <citation type="submission" date="2018-06" db="EMBL/GenBank/DDBJ databases">
        <authorList>
            <consortium name="Pathogen Informatics"/>
            <person name="Doyle S."/>
        </authorList>
    </citation>
    <scope>NUCLEOTIDE SEQUENCE [LARGE SCALE GENOMIC DNA]</scope>
    <source>
        <strain evidence="1 2">NCTC9381</strain>
    </source>
</reference>
<organism evidence="1 2">
    <name type="scientific">Enterobacter agglomerans</name>
    <name type="common">Erwinia herbicola</name>
    <name type="synonym">Pantoea agglomerans</name>
    <dbReference type="NCBI Taxonomy" id="549"/>
    <lineage>
        <taxon>Bacteria</taxon>
        <taxon>Pseudomonadati</taxon>
        <taxon>Pseudomonadota</taxon>
        <taxon>Gammaproteobacteria</taxon>
        <taxon>Enterobacterales</taxon>
        <taxon>Erwiniaceae</taxon>
        <taxon>Pantoea</taxon>
        <taxon>Pantoea agglomerans group</taxon>
    </lineage>
</organism>
<name>A0A379AGD3_ENTAG</name>